<dbReference type="PANTHER" id="PTHR30580:SF0">
    <property type="entry name" value="PRIMOSOMAL PROTEIN N"/>
    <property type="match status" value="1"/>
</dbReference>
<dbReference type="Pfam" id="PF17764">
    <property type="entry name" value="PriA_3primeBD"/>
    <property type="match status" value="1"/>
</dbReference>
<evidence type="ECO:0000259" key="4">
    <source>
        <dbReference type="Pfam" id="PF17764"/>
    </source>
</evidence>
<sequence>MLRVVSVAVPVPALGCLSYTVPDSLPVPGVGARVLVPLGARVLTGCVVEQEVEATSGQTGALKPLIGLLDESPFLPADVVRLAVWVSSYYACGIGEAVSAAMPPKALLASERRAQLTGAGRVALTSRRRKAHYELLAALADGASHSLSQLERTVATGSRGALH</sequence>
<dbReference type="InterPro" id="IPR041222">
    <property type="entry name" value="PriA_3primeBD"/>
</dbReference>
<reference evidence="5" key="1">
    <citation type="submission" date="2018-05" db="EMBL/GenBank/DDBJ databases">
        <authorList>
            <person name="Lanie J.A."/>
            <person name="Ng W.-L."/>
            <person name="Kazmierczak K.M."/>
            <person name="Andrzejewski T.M."/>
            <person name="Davidsen T.M."/>
            <person name="Wayne K.J."/>
            <person name="Tettelin H."/>
            <person name="Glass J.I."/>
            <person name="Rusch D."/>
            <person name="Podicherti R."/>
            <person name="Tsui H.-C.T."/>
            <person name="Winkler M.E."/>
        </authorList>
    </citation>
    <scope>NUCLEOTIDE SEQUENCE</scope>
</reference>
<dbReference type="EMBL" id="UINC01100004">
    <property type="protein sequence ID" value="SVC59714.1"/>
    <property type="molecule type" value="Genomic_DNA"/>
</dbReference>
<dbReference type="AlphaFoldDB" id="A0A382NES8"/>
<dbReference type="InterPro" id="IPR042115">
    <property type="entry name" value="PriA_3primeBD_sf"/>
</dbReference>
<keyword evidence="1" id="KW-0547">Nucleotide-binding</keyword>
<proteinExistence type="predicted"/>
<feature type="domain" description="Primosomal protein N' 3' DNA-binding" evidence="4">
    <location>
        <begin position="6"/>
        <end position="103"/>
    </location>
</feature>
<dbReference type="GO" id="GO:0006310">
    <property type="term" value="P:DNA recombination"/>
    <property type="evidence" value="ECO:0007669"/>
    <property type="project" value="TreeGrafter"/>
</dbReference>
<organism evidence="5">
    <name type="scientific">marine metagenome</name>
    <dbReference type="NCBI Taxonomy" id="408172"/>
    <lineage>
        <taxon>unclassified sequences</taxon>
        <taxon>metagenomes</taxon>
        <taxon>ecological metagenomes</taxon>
    </lineage>
</organism>
<dbReference type="GO" id="GO:0043138">
    <property type="term" value="F:3'-5' DNA helicase activity"/>
    <property type="evidence" value="ECO:0007669"/>
    <property type="project" value="TreeGrafter"/>
</dbReference>
<evidence type="ECO:0000256" key="2">
    <source>
        <dbReference type="ARBA" id="ARBA00022840"/>
    </source>
</evidence>
<evidence type="ECO:0000256" key="3">
    <source>
        <dbReference type="ARBA" id="ARBA00023125"/>
    </source>
</evidence>
<accession>A0A382NES8</accession>
<dbReference type="GO" id="GO:0006302">
    <property type="term" value="P:double-strand break repair"/>
    <property type="evidence" value="ECO:0007669"/>
    <property type="project" value="TreeGrafter"/>
</dbReference>
<feature type="non-terminal residue" evidence="5">
    <location>
        <position position="163"/>
    </location>
</feature>
<dbReference type="GO" id="GO:0006270">
    <property type="term" value="P:DNA replication initiation"/>
    <property type="evidence" value="ECO:0007669"/>
    <property type="project" value="TreeGrafter"/>
</dbReference>
<protein>
    <recommendedName>
        <fullName evidence="4">Primosomal protein N' 3' DNA-binding domain-containing protein</fullName>
    </recommendedName>
</protein>
<gene>
    <name evidence="5" type="ORF">METZ01_LOCUS312568</name>
</gene>
<name>A0A382NES8_9ZZZZ</name>
<evidence type="ECO:0000256" key="1">
    <source>
        <dbReference type="ARBA" id="ARBA00022741"/>
    </source>
</evidence>
<evidence type="ECO:0000313" key="5">
    <source>
        <dbReference type="EMBL" id="SVC59714.1"/>
    </source>
</evidence>
<dbReference type="Gene3D" id="3.40.1440.60">
    <property type="entry name" value="PriA, 3(prime) DNA-binding domain"/>
    <property type="match status" value="1"/>
</dbReference>
<dbReference type="GO" id="GO:0005524">
    <property type="term" value="F:ATP binding"/>
    <property type="evidence" value="ECO:0007669"/>
    <property type="project" value="UniProtKB-KW"/>
</dbReference>
<dbReference type="PANTHER" id="PTHR30580">
    <property type="entry name" value="PRIMOSOMAL PROTEIN N"/>
    <property type="match status" value="1"/>
</dbReference>
<keyword evidence="2" id="KW-0067">ATP-binding</keyword>
<keyword evidence="3" id="KW-0238">DNA-binding</keyword>
<dbReference type="GO" id="GO:0003677">
    <property type="term" value="F:DNA binding"/>
    <property type="evidence" value="ECO:0007669"/>
    <property type="project" value="UniProtKB-KW"/>
</dbReference>